<organism evidence="2">
    <name type="scientific">uncultured Sulfurovum sp</name>
    <dbReference type="NCBI Taxonomy" id="269237"/>
    <lineage>
        <taxon>Bacteria</taxon>
        <taxon>Pseudomonadati</taxon>
        <taxon>Campylobacterota</taxon>
        <taxon>Epsilonproteobacteria</taxon>
        <taxon>Campylobacterales</taxon>
        <taxon>Sulfurovaceae</taxon>
        <taxon>Sulfurovum</taxon>
        <taxon>environmental samples</taxon>
    </lineage>
</organism>
<protein>
    <recommendedName>
        <fullName evidence="1">HicB-like antitoxin of toxin-antitoxin system domain-containing protein</fullName>
    </recommendedName>
</protein>
<gene>
    <name evidence="2" type="ORF">HELGO_WM11255</name>
</gene>
<dbReference type="Gene3D" id="3.30.160.250">
    <property type="match status" value="1"/>
</dbReference>
<dbReference type="InterPro" id="IPR031807">
    <property type="entry name" value="HicB-like"/>
</dbReference>
<reference evidence="2" key="1">
    <citation type="submission" date="2020-01" db="EMBL/GenBank/DDBJ databases">
        <authorList>
            <person name="Meier V. D."/>
            <person name="Meier V D."/>
        </authorList>
    </citation>
    <scope>NUCLEOTIDE SEQUENCE</scope>
    <source>
        <strain evidence="2">HLG_WM_MAG_06</strain>
    </source>
</reference>
<evidence type="ECO:0000313" key="2">
    <source>
        <dbReference type="EMBL" id="CAA6799176.1"/>
    </source>
</evidence>
<accession>A0A6S6RU86</accession>
<name>A0A6S6RU86_9BACT</name>
<proteinExistence type="predicted"/>
<evidence type="ECO:0000259" key="1">
    <source>
        <dbReference type="Pfam" id="PF15919"/>
    </source>
</evidence>
<dbReference type="InterPro" id="IPR035069">
    <property type="entry name" value="TTHA1013/TTHA0281-like"/>
</dbReference>
<dbReference type="SUPFAM" id="SSF143100">
    <property type="entry name" value="TTHA1013/TTHA0281-like"/>
    <property type="match status" value="1"/>
</dbReference>
<dbReference type="Pfam" id="PF15919">
    <property type="entry name" value="HicB_lk_antitox"/>
    <property type="match status" value="1"/>
</dbReference>
<dbReference type="EMBL" id="CACVAP010000015">
    <property type="protein sequence ID" value="CAA6799176.1"/>
    <property type="molecule type" value="Genomic_DNA"/>
</dbReference>
<dbReference type="AlphaFoldDB" id="A0A6S6RU86"/>
<feature type="domain" description="HicB-like antitoxin of toxin-antitoxin system" evidence="1">
    <location>
        <begin position="77"/>
        <end position="111"/>
    </location>
</feature>
<sequence>MKNKAYYLNLEYGIATRNLSEEEGGGILAYYTDLPFVAGDGENIEEAITDAKSAFACYVEVALEKGDVIKEPSHLMKSKRINITVPLYALEQIDKYAKHHNMNRSTFLVESALQRVGI</sequence>